<evidence type="ECO:0000256" key="2">
    <source>
        <dbReference type="SAM" id="MobiDB-lite"/>
    </source>
</evidence>
<keyword evidence="1" id="KW-0175">Coiled coil</keyword>
<protein>
    <submittedName>
        <fullName evidence="3">Uncharacterized protein</fullName>
    </submittedName>
</protein>
<dbReference type="AlphaFoldDB" id="A0A0F4GRG4"/>
<evidence type="ECO:0000256" key="1">
    <source>
        <dbReference type="SAM" id="Coils"/>
    </source>
</evidence>
<accession>A0A0F4GRG4</accession>
<feature type="coiled-coil region" evidence="1">
    <location>
        <begin position="162"/>
        <end position="200"/>
    </location>
</feature>
<feature type="region of interest" description="Disordered" evidence="2">
    <location>
        <begin position="40"/>
        <end position="105"/>
    </location>
</feature>
<dbReference type="EMBL" id="LAFY01000342">
    <property type="protein sequence ID" value="KJX99833.1"/>
    <property type="molecule type" value="Genomic_DNA"/>
</dbReference>
<sequence length="331" mass="37600">MPSTGYVTAIVLVEMTYMLGRASTICVSTSRHKLTYLAGTQPDLSGRQSPLVAKPTNSTSNGVDSQLQSVRVDISEEEKKKDERDNCNGQGQTTKAAEAQDNKAAWQMEEGEEMEEERRNAEMECRDECWQGMYGWLEDSWEETASQIEPLEEDLATTTARLNELAGMLIEAEAGLETAKEKEQEYYRNKQEKREEKKKKLAGIPIEVEAGLLTAMKNAEDNRQKKQERKKEKYKYWSKEEVGEERLRLDVYQKDRSVAWYSQLMAKHTLRSNVLKAQITTLEATMVELRGLSALAGDGEAEGKPIWCLIGEGRPSEHEEKQQGEERCSDL</sequence>
<reference evidence="3 4" key="1">
    <citation type="submission" date="2015-03" db="EMBL/GenBank/DDBJ databases">
        <title>RNA-seq based gene annotation and comparative genomics of four Zymoseptoria species reveal species-specific pathogenicity related genes and transposable element activity.</title>
        <authorList>
            <person name="Grandaubert J."/>
            <person name="Bhattacharyya A."/>
            <person name="Stukenbrock E.H."/>
        </authorList>
    </citation>
    <scope>NUCLEOTIDE SEQUENCE [LARGE SCALE GENOMIC DNA]</scope>
    <source>
        <strain evidence="3 4">Zb18110</strain>
    </source>
</reference>
<organism evidence="3 4">
    <name type="scientific">Zymoseptoria brevis</name>
    <dbReference type="NCBI Taxonomy" id="1047168"/>
    <lineage>
        <taxon>Eukaryota</taxon>
        <taxon>Fungi</taxon>
        <taxon>Dikarya</taxon>
        <taxon>Ascomycota</taxon>
        <taxon>Pezizomycotina</taxon>
        <taxon>Dothideomycetes</taxon>
        <taxon>Dothideomycetidae</taxon>
        <taxon>Mycosphaerellales</taxon>
        <taxon>Mycosphaerellaceae</taxon>
        <taxon>Zymoseptoria</taxon>
    </lineage>
</organism>
<evidence type="ECO:0000313" key="3">
    <source>
        <dbReference type="EMBL" id="KJX99833.1"/>
    </source>
</evidence>
<name>A0A0F4GRG4_9PEZI</name>
<keyword evidence="4" id="KW-1185">Reference proteome</keyword>
<gene>
    <name evidence="3" type="ORF">TI39_contig350g00020</name>
</gene>
<feature type="region of interest" description="Disordered" evidence="2">
    <location>
        <begin position="312"/>
        <end position="331"/>
    </location>
</feature>
<comment type="caution">
    <text evidence="3">The sequence shown here is derived from an EMBL/GenBank/DDBJ whole genome shotgun (WGS) entry which is preliminary data.</text>
</comment>
<dbReference type="Proteomes" id="UP000033647">
    <property type="component" value="Unassembled WGS sequence"/>
</dbReference>
<evidence type="ECO:0000313" key="4">
    <source>
        <dbReference type="Proteomes" id="UP000033647"/>
    </source>
</evidence>
<feature type="compositionally biased region" description="Basic and acidic residues" evidence="2">
    <location>
        <begin position="314"/>
        <end position="331"/>
    </location>
</feature>
<proteinExistence type="predicted"/>
<feature type="compositionally biased region" description="Basic and acidic residues" evidence="2">
    <location>
        <begin position="73"/>
        <end position="86"/>
    </location>
</feature>
<feature type="compositionally biased region" description="Polar residues" evidence="2">
    <location>
        <begin position="55"/>
        <end position="69"/>
    </location>
</feature>